<dbReference type="AlphaFoldDB" id="A0A923HMD8"/>
<evidence type="ECO:0000256" key="1">
    <source>
        <dbReference type="SAM" id="SignalP"/>
    </source>
</evidence>
<dbReference type="Proteomes" id="UP000627446">
    <property type="component" value="Unassembled WGS sequence"/>
</dbReference>
<accession>A0A923HMD8</accession>
<proteinExistence type="predicted"/>
<organism evidence="2 3">
    <name type="scientific">Undibacterium nitidum</name>
    <dbReference type="NCBI Taxonomy" id="2762298"/>
    <lineage>
        <taxon>Bacteria</taxon>
        <taxon>Pseudomonadati</taxon>
        <taxon>Pseudomonadota</taxon>
        <taxon>Betaproteobacteria</taxon>
        <taxon>Burkholderiales</taxon>
        <taxon>Oxalobacteraceae</taxon>
        <taxon>Undibacterium</taxon>
    </lineage>
</organism>
<gene>
    <name evidence="2" type="ORF">H8K36_11795</name>
</gene>
<comment type="caution">
    <text evidence="2">The sequence shown here is derived from an EMBL/GenBank/DDBJ whole genome shotgun (WGS) entry which is preliminary data.</text>
</comment>
<evidence type="ECO:0000313" key="3">
    <source>
        <dbReference type="Proteomes" id="UP000627446"/>
    </source>
</evidence>
<sequence length="175" mass="20264">MKKILLAVCLASLFSSSVYAGEAKLKWGNLDKFSDVQEGRDSREQFRERLTKEFGEVFNSLAKKLPDGYTLNVDVSDLDLAGDLRPGMSSWQIRIMTAVYWPRMNFSYELRNEKQEVVATGKEELRDMDYLNRVRMPSGNTQFDFEERMIQDWFKRQFASGTFPNKDAHKVAAQP</sequence>
<keyword evidence="1" id="KW-0732">Signal</keyword>
<feature type="chain" id="PRO_5037298304" evidence="1">
    <location>
        <begin position="21"/>
        <end position="175"/>
    </location>
</feature>
<evidence type="ECO:0000313" key="2">
    <source>
        <dbReference type="EMBL" id="MBC3882064.1"/>
    </source>
</evidence>
<protein>
    <submittedName>
        <fullName evidence="2">DUF3016 domain-containing protein</fullName>
    </submittedName>
</protein>
<dbReference type="Pfam" id="PF11454">
    <property type="entry name" value="DUF3016"/>
    <property type="match status" value="1"/>
</dbReference>
<dbReference type="EMBL" id="JACOFZ010000004">
    <property type="protein sequence ID" value="MBC3882064.1"/>
    <property type="molecule type" value="Genomic_DNA"/>
</dbReference>
<reference evidence="2" key="1">
    <citation type="submission" date="2020-08" db="EMBL/GenBank/DDBJ databases">
        <title>Novel species isolated from subtropical streams in China.</title>
        <authorList>
            <person name="Lu H."/>
        </authorList>
    </citation>
    <scope>NUCLEOTIDE SEQUENCE</scope>
    <source>
        <strain evidence="2">LX22W</strain>
    </source>
</reference>
<keyword evidence="3" id="KW-1185">Reference proteome</keyword>
<dbReference type="RefSeq" id="WP_186916683.1">
    <property type="nucleotide sequence ID" value="NZ_JACOFZ010000004.1"/>
</dbReference>
<feature type="signal peptide" evidence="1">
    <location>
        <begin position="1"/>
        <end position="20"/>
    </location>
</feature>
<name>A0A923HMD8_9BURK</name>
<dbReference type="InterPro" id="IPR021557">
    <property type="entry name" value="DUF3016"/>
</dbReference>